<keyword evidence="9" id="KW-0732">Signal</keyword>
<dbReference type="Pfam" id="PF25111">
    <property type="entry name" value="AtTam9"/>
    <property type="match status" value="1"/>
</dbReference>
<organism evidence="11">
    <name type="scientific">Salix viminalis</name>
    <name type="common">Common osier</name>
    <name type="synonym">Basket willow</name>
    <dbReference type="NCBI Taxonomy" id="40686"/>
    <lineage>
        <taxon>Eukaryota</taxon>
        <taxon>Viridiplantae</taxon>
        <taxon>Streptophyta</taxon>
        <taxon>Embryophyta</taxon>
        <taxon>Tracheophyta</taxon>
        <taxon>Spermatophyta</taxon>
        <taxon>Magnoliopsida</taxon>
        <taxon>eudicotyledons</taxon>
        <taxon>Gunneridae</taxon>
        <taxon>Pentapetalae</taxon>
        <taxon>rosids</taxon>
        <taxon>fabids</taxon>
        <taxon>Malpighiales</taxon>
        <taxon>Salicaceae</taxon>
        <taxon>Saliceae</taxon>
        <taxon>Salix</taxon>
    </lineage>
</organism>
<evidence type="ECO:0000256" key="8">
    <source>
        <dbReference type="PROSITE-ProRule" id="PRU00708"/>
    </source>
</evidence>
<feature type="repeat" description="PPR" evidence="8">
    <location>
        <begin position="899"/>
        <end position="933"/>
    </location>
</feature>
<keyword evidence="3" id="KW-0645">Protease</keyword>
<dbReference type="PROSITE" id="PS51375">
    <property type="entry name" value="PPR"/>
    <property type="match status" value="11"/>
</dbReference>
<keyword evidence="4" id="KW-0677">Repeat</keyword>
<feature type="repeat" description="PPR" evidence="8">
    <location>
        <begin position="954"/>
        <end position="988"/>
    </location>
</feature>
<name>A0A6N2LY75_SALVM</name>
<feature type="repeat" description="PPR" evidence="8">
    <location>
        <begin position="989"/>
        <end position="1023"/>
    </location>
</feature>
<feature type="repeat" description="PPR" evidence="8">
    <location>
        <begin position="829"/>
        <end position="863"/>
    </location>
</feature>
<dbReference type="InterPro" id="IPR034161">
    <property type="entry name" value="Pepsin-like_plant"/>
</dbReference>
<reference evidence="11" key="1">
    <citation type="submission" date="2019-03" db="EMBL/GenBank/DDBJ databases">
        <authorList>
            <person name="Mank J."/>
            <person name="Almeida P."/>
        </authorList>
    </citation>
    <scope>NUCLEOTIDE SEQUENCE</scope>
    <source>
        <strain evidence="11">78183</strain>
    </source>
</reference>
<dbReference type="Pfam" id="PF01535">
    <property type="entry name" value="PPR"/>
    <property type="match status" value="4"/>
</dbReference>
<dbReference type="GO" id="GO:0006508">
    <property type="term" value="P:proteolysis"/>
    <property type="evidence" value="ECO:0007669"/>
    <property type="project" value="UniProtKB-KW"/>
</dbReference>
<evidence type="ECO:0000259" key="10">
    <source>
        <dbReference type="PROSITE" id="PS51767"/>
    </source>
</evidence>
<dbReference type="Gene3D" id="2.40.70.10">
    <property type="entry name" value="Acid Proteases"/>
    <property type="match status" value="2"/>
</dbReference>
<keyword evidence="6" id="KW-0378">Hydrolase</keyword>
<dbReference type="Pfam" id="PF14543">
    <property type="entry name" value="TAXi_N"/>
    <property type="match status" value="1"/>
</dbReference>
<proteinExistence type="inferred from homology"/>
<evidence type="ECO:0000256" key="4">
    <source>
        <dbReference type="ARBA" id="ARBA00022737"/>
    </source>
</evidence>
<dbReference type="InterPro" id="IPR001461">
    <property type="entry name" value="Aspartic_peptidase_A1"/>
</dbReference>
<dbReference type="InterPro" id="IPR050667">
    <property type="entry name" value="PPR-containing_protein"/>
</dbReference>
<dbReference type="PANTHER" id="PTHR47939:SF13">
    <property type="entry name" value="OS03G0201400 PROTEIN"/>
    <property type="match status" value="1"/>
</dbReference>
<feature type="domain" description="Peptidase A1" evidence="10">
    <location>
        <begin position="85"/>
        <end position="403"/>
    </location>
</feature>
<dbReference type="GO" id="GO:0004190">
    <property type="term" value="F:aspartic-type endopeptidase activity"/>
    <property type="evidence" value="ECO:0007669"/>
    <property type="project" value="UniProtKB-KW"/>
</dbReference>
<dbReference type="Pfam" id="PF13812">
    <property type="entry name" value="PPR_3"/>
    <property type="match status" value="2"/>
</dbReference>
<dbReference type="CDD" id="cd05476">
    <property type="entry name" value="pepsin_A_like_plant"/>
    <property type="match status" value="1"/>
</dbReference>
<feature type="repeat" description="PPR" evidence="8">
    <location>
        <begin position="1170"/>
        <end position="1204"/>
    </location>
</feature>
<dbReference type="InterPro" id="IPR056895">
    <property type="entry name" value="AtTam9"/>
</dbReference>
<keyword evidence="7" id="KW-0325">Glycoprotein</keyword>
<protein>
    <recommendedName>
        <fullName evidence="10">Peptidase A1 domain-containing protein</fullName>
    </recommendedName>
</protein>
<evidence type="ECO:0000256" key="2">
    <source>
        <dbReference type="ARBA" id="ARBA00007626"/>
    </source>
</evidence>
<dbReference type="InterPro" id="IPR011990">
    <property type="entry name" value="TPR-like_helical_dom_sf"/>
</dbReference>
<comment type="similarity">
    <text evidence="2">Belongs to the PPR family. P subfamily.</text>
</comment>
<evidence type="ECO:0000256" key="3">
    <source>
        <dbReference type="ARBA" id="ARBA00022670"/>
    </source>
</evidence>
<feature type="repeat" description="PPR" evidence="8">
    <location>
        <begin position="692"/>
        <end position="726"/>
    </location>
</feature>
<feature type="repeat" description="PPR" evidence="8">
    <location>
        <begin position="1135"/>
        <end position="1169"/>
    </location>
</feature>
<gene>
    <name evidence="11" type="ORF">SVIM_LOCUS232203</name>
</gene>
<feature type="repeat" description="PPR" evidence="8">
    <location>
        <begin position="657"/>
        <end position="691"/>
    </location>
</feature>
<dbReference type="InterPro" id="IPR002885">
    <property type="entry name" value="PPR_rpt"/>
</dbReference>
<dbReference type="AlphaFoldDB" id="A0A6N2LY75"/>
<feature type="repeat" description="PPR" evidence="8">
    <location>
        <begin position="794"/>
        <end position="828"/>
    </location>
</feature>
<sequence length="1268" mass="142615">MVYVTSSWLYCLSLLSLFPFISSSITIPLQYPQTNQIPFQDQYQKLNHLVTTSLARARHLKNPQPTPAATATATAPLFSHSYGGYSISLSFGTPPQTLSFIMDTGSDVVWFTCTSRYLCKHCSFSSSSSSPRIQPFIPKESSSSKIIGCKNPKCSWIHQSNINCDQDCSVNSCLNQTCPPYMILYGSGTTVGIALSETLHLHGLSKPNFLVGCSVLSSHQPAGIAGFGRGLSSLPSQLGLGKFSYCLLSRRFDDDTKKSSSLVLDIEQLDSEDGNGGVIIDSATTFTFIAREAFEPLSDEFIRQITNYKRIKEFEDVTGLGPCFNVSDAKTVSFPELRLYFKGGADVALPVENYFAFVGGGVACLTMVTGPERVDGPGMILGSFQMQNFYVEYDLRNERLGFKQEKCKKLVKHGKQTREARKRSRVSIGPGRQEILLKVAPPLDHAHLRWLARDLERVHGFTPGNCRAVTPLDHYAEYMRLQGWLDVNLDDPDLSHLFPVFAIEFAAASGVDLGLELVDLGEPLSAHDFYHDHLIARGIEPDSNIVNSMVICLAKLGKLDDAVKLFDRLIGSEDCVLSNAACTMILEGFYEQDKFLEAFDYFVRISDANVKLGMWIYNVLINGLCHQGYVGEAIQNKKMKMAMRVYFRMLKKGCDPDIFTYNTLIHGFLKMGLFDKAWVLWNLMSDLGIQPNKVTYNLMICYYCKQGKLDCATMLLNSMVPCNLAPCVRSYTPIIAALYKQDKFLEAFDYFVRISDANVKLGMWIYNVLINGLCHQGYGWRSGDNVQNTGLPPALHMFKTLFFGLCKKGWLVEAELVFEEMEVQGFFVEKVMYTSLMKAHGKNKKMKMAMRVYFRMLKKGCDPDISTYNTLIHGFLKMGLFDKAWVLWNLMSDLGIQPNEVTCNLMICYYCKQGKLDCAFDYFVRISDANVKLGWLVEAELVFEEMEVQGFFVDKVMYTSLMNAHGKNKKMKMAMRVYFRMLKKGCDPDICTYNTLIHGFLKMGLFDKAWVLWNLMSDLGIQPNEAIAKNGCGLDHSSLSNFDKINSSAGLEQEIELILREITRIDLNLCNVAGSIYVRALCEGGKTEAALACFKNVASAGCIPLLFTFNSLIKRLFQDGRFEDVKSLKLCESPNLETYLIMVKEYCKQEDLASAFGILDQMKEMGPKPNVAIYACIIACLSKQRRISEAETVFHMMHRDGLDHDEVAYMTMIKAYTRNGRGDKALNLFEKMIENAIQPSSYSYTALLSGLVKRKIRLKNVGRGFCSK</sequence>
<dbReference type="NCBIfam" id="TIGR00756">
    <property type="entry name" value="PPR"/>
    <property type="match status" value="12"/>
</dbReference>
<dbReference type="SUPFAM" id="SSF48452">
    <property type="entry name" value="TPR-like"/>
    <property type="match status" value="1"/>
</dbReference>
<evidence type="ECO:0000256" key="1">
    <source>
        <dbReference type="ARBA" id="ARBA00007447"/>
    </source>
</evidence>
<dbReference type="EMBL" id="CAADRP010001545">
    <property type="protein sequence ID" value="VFU40480.1"/>
    <property type="molecule type" value="Genomic_DNA"/>
</dbReference>
<dbReference type="Pfam" id="PF13041">
    <property type="entry name" value="PPR_2"/>
    <property type="match status" value="3"/>
</dbReference>
<dbReference type="PANTHER" id="PTHR47939">
    <property type="entry name" value="MEMBRANE-ASSOCIATED SALT-INDUCIBLE PROTEIN-LIKE"/>
    <property type="match status" value="1"/>
</dbReference>
<feature type="repeat" description="PPR" evidence="8">
    <location>
        <begin position="1205"/>
        <end position="1239"/>
    </location>
</feature>
<accession>A0A6N2LY75</accession>
<evidence type="ECO:0000256" key="9">
    <source>
        <dbReference type="SAM" id="SignalP"/>
    </source>
</evidence>
<dbReference type="SUPFAM" id="SSF50630">
    <property type="entry name" value="Acid proteases"/>
    <property type="match status" value="1"/>
</dbReference>
<evidence type="ECO:0000313" key="11">
    <source>
        <dbReference type="EMBL" id="VFU40480.1"/>
    </source>
</evidence>
<dbReference type="PROSITE" id="PS51767">
    <property type="entry name" value="PEPTIDASE_A1"/>
    <property type="match status" value="1"/>
</dbReference>
<dbReference type="InterPro" id="IPR033121">
    <property type="entry name" value="PEPTIDASE_A1"/>
</dbReference>
<comment type="similarity">
    <text evidence="1">Belongs to the peptidase A1 family.</text>
</comment>
<feature type="signal peptide" evidence="9">
    <location>
        <begin position="1"/>
        <end position="23"/>
    </location>
</feature>
<dbReference type="InterPro" id="IPR032799">
    <property type="entry name" value="TAXi_C"/>
</dbReference>
<evidence type="ECO:0000256" key="7">
    <source>
        <dbReference type="ARBA" id="ARBA00023180"/>
    </source>
</evidence>
<dbReference type="Gene3D" id="1.25.40.10">
    <property type="entry name" value="Tetratricopeptide repeat domain"/>
    <property type="match status" value="6"/>
</dbReference>
<dbReference type="InterPro" id="IPR032861">
    <property type="entry name" value="TAXi_N"/>
</dbReference>
<feature type="repeat" description="PPR" evidence="8">
    <location>
        <begin position="864"/>
        <end position="898"/>
    </location>
</feature>
<dbReference type="InterPro" id="IPR021109">
    <property type="entry name" value="Peptidase_aspartic_dom_sf"/>
</dbReference>
<dbReference type="PRINTS" id="PR00792">
    <property type="entry name" value="PEPSIN"/>
</dbReference>
<evidence type="ECO:0000256" key="6">
    <source>
        <dbReference type="ARBA" id="ARBA00022801"/>
    </source>
</evidence>
<evidence type="ECO:0000256" key="5">
    <source>
        <dbReference type="ARBA" id="ARBA00022750"/>
    </source>
</evidence>
<dbReference type="Pfam" id="PF14541">
    <property type="entry name" value="TAXi_C"/>
    <property type="match status" value="1"/>
</dbReference>
<feature type="chain" id="PRO_5026836266" description="Peptidase A1 domain-containing protein" evidence="9">
    <location>
        <begin position="24"/>
        <end position="1268"/>
    </location>
</feature>
<keyword evidence="5" id="KW-0064">Aspartyl protease</keyword>